<dbReference type="AlphaFoldDB" id="F5YD01"/>
<dbReference type="InterPro" id="IPR010982">
    <property type="entry name" value="Lambda_DNA-bd_dom_sf"/>
</dbReference>
<dbReference type="RefSeq" id="WP_015711571.1">
    <property type="nucleotide sequence ID" value="NC_015577.1"/>
</dbReference>
<proteinExistence type="predicted"/>
<name>F5YD01_LEAAZ</name>
<dbReference type="eggNOG" id="COG3655">
    <property type="taxonomic scope" value="Bacteria"/>
</dbReference>
<dbReference type="PANTHER" id="PTHR37301">
    <property type="entry name" value="DNA-BINDING PROTEIN-RELATED"/>
    <property type="match status" value="1"/>
</dbReference>
<reference evidence="2 3" key="2">
    <citation type="journal article" date="2011" name="ISME J.">
        <title>RNA-seq reveals cooperative metabolic interactions between two termite-gut spirochete species in co-culture.</title>
        <authorList>
            <person name="Rosenthal A.Z."/>
            <person name="Matson E.G."/>
            <person name="Eldar A."/>
            <person name="Leadbetter J.R."/>
        </authorList>
    </citation>
    <scope>NUCLEOTIDE SEQUENCE [LARGE SCALE GENOMIC DNA]</scope>
    <source>
        <strain evidence="3">ATCC BAA-888 / DSM 13862 / ZAS-9</strain>
    </source>
</reference>
<protein>
    <submittedName>
        <fullName evidence="2">Conserved domain protein</fullName>
    </submittedName>
</protein>
<gene>
    <name evidence="2" type="ordered locus">TREAZ_0371</name>
</gene>
<dbReference type="SUPFAM" id="SSF47413">
    <property type="entry name" value="lambda repressor-like DNA-binding domains"/>
    <property type="match status" value="1"/>
</dbReference>
<keyword evidence="3" id="KW-1185">Reference proteome</keyword>
<dbReference type="EMBL" id="CP001841">
    <property type="protein sequence ID" value="AEF80442.1"/>
    <property type="molecule type" value="Genomic_DNA"/>
</dbReference>
<dbReference type="PANTHER" id="PTHR37301:SF1">
    <property type="entry name" value="DNA-BINDING PROTEIN"/>
    <property type="match status" value="1"/>
</dbReference>
<organism evidence="2 3">
    <name type="scientific">Leadbettera azotonutricia (strain ATCC BAA-888 / DSM 13862 / ZAS-9)</name>
    <name type="common">Treponema azotonutricium</name>
    <dbReference type="NCBI Taxonomy" id="545695"/>
    <lineage>
        <taxon>Bacteria</taxon>
        <taxon>Pseudomonadati</taxon>
        <taxon>Spirochaetota</taxon>
        <taxon>Spirochaetia</taxon>
        <taxon>Spirochaetales</taxon>
        <taxon>Breznakiellaceae</taxon>
        <taxon>Leadbettera</taxon>
    </lineage>
</organism>
<dbReference type="KEGG" id="taz:TREAZ_0371"/>
<evidence type="ECO:0000259" key="1">
    <source>
        <dbReference type="Pfam" id="PF13443"/>
    </source>
</evidence>
<dbReference type="FunCoup" id="F5YD01">
    <property type="interactions" value="1"/>
</dbReference>
<dbReference type="GO" id="GO:0003677">
    <property type="term" value="F:DNA binding"/>
    <property type="evidence" value="ECO:0007669"/>
    <property type="project" value="InterPro"/>
</dbReference>
<dbReference type="OrthoDB" id="371168at2"/>
<dbReference type="STRING" id="545695.TREAZ_0371"/>
<dbReference type="HOGENOM" id="CLU_066192_31_1_12"/>
<feature type="domain" description="HTH cro/C1-type" evidence="1">
    <location>
        <begin position="8"/>
        <end position="67"/>
    </location>
</feature>
<dbReference type="InterPro" id="IPR001387">
    <property type="entry name" value="Cro/C1-type_HTH"/>
</dbReference>
<sequence length="70" mass="7773">MGISYRPLWVQLAQKGMKKTDLYTIADISTMTLAKMSKNQPVDGKILERLCSALNCQPGEIIEYIPDGGK</sequence>
<accession>F5YD01</accession>
<evidence type="ECO:0000313" key="2">
    <source>
        <dbReference type="EMBL" id="AEF80442.1"/>
    </source>
</evidence>
<reference evidence="3" key="1">
    <citation type="submission" date="2009-12" db="EMBL/GenBank/DDBJ databases">
        <title>Complete sequence of Treponema azotonutricium strain ZAS-9.</title>
        <authorList>
            <person name="Tetu S.G."/>
            <person name="Matson E."/>
            <person name="Ren Q."/>
            <person name="Seshadri R."/>
            <person name="Elbourne L."/>
            <person name="Hassan K.A."/>
            <person name="Durkin A."/>
            <person name="Radune D."/>
            <person name="Mohamoud Y."/>
            <person name="Shay R."/>
            <person name="Jin S."/>
            <person name="Zhang X."/>
            <person name="Lucey K."/>
            <person name="Ballor N.R."/>
            <person name="Ottesen E."/>
            <person name="Rosenthal R."/>
            <person name="Allen A."/>
            <person name="Leadbetter J.R."/>
            <person name="Paulsen I.T."/>
        </authorList>
    </citation>
    <scope>NUCLEOTIDE SEQUENCE [LARGE SCALE GENOMIC DNA]</scope>
    <source>
        <strain evidence="3">ATCC BAA-888 / DSM 13862 / ZAS-9</strain>
    </source>
</reference>
<dbReference type="Pfam" id="PF13443">
    <property type="entry name" value="HTH_26"/>
    <property type="match status" value="1"/>
</dbReference>
<dbReference type="InParanoid" id="F5YD01"/>
<dbReference type="Proteomes" id="UP000009222">
    <property type="component" value="Chromosome"/>
</dbReference>
<evidence type="ECO:0000313" key="3">
    <source>
        <dbReference type="Proteomes" id="UP000009222"/>
    </source>
</evidence>